<accession>A0A0N4YRZ2</accession>
<dbReference type="Proteomes" id="UP000271162">
    <property type="component" value="Unassembled WGS sequence"/>
</dbReference>
<sequence>MLGRRAVQKTKRPTLARPSTASTCGGQKRGGKSDTETRKKKMSTARSRKPNLTRVVQFRLHAGGLRPSGRSLQGIISHSGKGDIIIIYGNVRGYEHASTYKHRLVVPPLSFEYSTTTMIFWSDSVTTAAQYEQISIEAAVLYREGKWRQHNQRW</sequence>
<reference evidence="4" key="1">
    <citation type="submission" date="2017-02" db="UniProtKB">
        <authorList>
            <consortium name="WormBaseParasite"/>
        </authorList>
    </citation>
    <scope>IDENTIFICATION</scope>
</reference>
<dbReference type="EMBL" id="UYSL01024711">
    <property type="protein sequence ID" value="VDL83751.1"/>
    <property type="molecule type" value="Genomic_DNA"/>
</dbReference>
<organism evidence="4">
    <name type="scientific">Nippostrongylus brasiliensis</name>
    <name type="common">Rat hookworm</name>
    <dbReference type="NCBI Taxonomy" id="27835"/>
    <lineage>
        <taxon>Eukaryota</taxon>
        <taxon>Metazoa</taxon>
        <taxon>Ecdysozoa</taxon>
        <taxon>Nematoda</taxon>
        <taxon>Chromadorea</taxon>
        <taxon>Rhabditida</taxon>
        <taxon>Rhabditina</taxon>
        <taxon>Rhabditomorpha</taxon>
        <taxon>Strongyloidea</taxon>
        <taxon>Heligmosomidae</taxon>
        <taxon>Nippostrongylus</taxon>
    </lineage>
</organism>
<feature type="compositionally biased region" description="Basic residues" evidence="1">
    <location>
        <begin position="38"/>
        <end position="48"/>
    </location>
</feature>
<feature type="region of interest" description="Disordered" evidence="1">
    <location>
        <begin position="1"/>
        <end position="48"/>
    </location>
</feature>
<evidence type="ECO:0000313" key="4">
    <source>
        <dbReference type="WBParaSite" id="NBR_0002001401-mRNA-1"/>
    </source>
</evidence>
<reference evidence="2 3" key="2">
    <citation type="submission" date="2018-11" db="EMBL/GenBank/DDBJ databases">
        <authorList>
            <consortium name="Pathogen Informatics"/>
        </authorList>
    </citation>
    <scope>NUCLEOTIDE SEQUENCE [LARGE SCALE GENOMIC DNA]</scope>
</reference>
<gene>
    <name evidence="2" type="ORF">NBR_LOCUS20015</name>
</gene>
<dbReference type="AlphaFoldDB" id="A0A0N4YRZ2"/>
<dbReference type="WBParaSite" id="NBR_0002001401-mRNA-1">
    <property type="protein sequence ID" value="NBR_0002001401-mRNA-1"/>
    <property type="gene ID" value="NBR_0002001401"/>
</dbReference>
<proteinExistence type="predicted"/>
<evidence type="ECO:0000256" key="1">
    <source>
        <dbReference type="SAM" id="MobiDB-lite"/>
    </source>
</evidence>
<feature type="compositionally biased region" description="Basic residues" evidence="1">
    <location>
        <begin position="1"/>
        <end position="14"/>
    </location>
</feature>
<name>A0A0N4YRZ2_NIPBR</name>
<evidence type="ECO:0000313" key="3">
    <source>
        <dbReference type="Proteomes" id="UP000271162"/>
    </source>
</evidence>
<evidence type="ECO:0000313" key="2">
    <source>
        <dbReference type="EMBL" id="VDL83751.1"/>
    </source>
</evidence>
<keyword evidence="3" id="KW-1185">Reference proteome</keyword>
<protein>
    <submittedName>
        <fullName evidence="4">Ribosomal protein L2</fullName>
    </submittedName>
</protein>